<reference evidence="1" key="1">
    <citation type="journal article" date="2020" name="Nature">
        <title>Giant virus diversity and host interactions through global metagenomics.</title>
        <authorList>
            <person name="Schulz F."/>
            <person name="Roux S."/>
            <person name="Paez-Espino D."/>
            <person name="Jungbluth S."/>
            <person name="Walsh D.A."/>
            <person name="Denef V.J."/>
            <person name="McMahon K.D."/>
            <person name="Konstantinidis K.T."/>
            <person name="Eloe-Fadrosh E.A."/>
            <person name="Kyrpides N.C."/>
            <person name="Woyke T."/>
        </authorList>
    </citation>
    <scope>NUCLEOTIDE SEQUENCE</scope>
    <source>
        <strain evidence="1">GVMAG-M-3300009182-67</strain>
    </source>
</reference>
<proteinExistence type="predicted"/>
<sequence length="81" mass="9842">MNSISFGKEVYGVRWGKYINEDLHIFYEQNNMYDLKNLKEKVKMTTEKFYYFVLKMMYIERDNTIGTLDWVGCEKDVILHL</sequence>
<dbReference type="AlphaFoldDB" id="A0A6C0AZC0"/>
<evidence type="ECO:0000313" key="1">
    <source>
        <dbReference type="EMBL" id="QHS85156.1"/>
    </source>
</evidence>
<protein>
    <submittedName>
        <fullName evidence="1">Uncharacterized protein</fullName>
    </submittedName>
</protein>
<accession>A0A6C0AZC0</accession>
<name>A0A6C0AZC0_9ZZZZ</name>
<organism evidence="1">
    <name type="scientific">viral metagenome</name>
    <dbReference type="NCBI Taxonomy" id="1070528"/>
    <lineage>
        <taxon>unclassified sequences</taxon>
        <taxon>metagenomes</taxon>
        <taxon>organismal metagenomes</taxon>
    </lineage>
</organism>
<dbReference type="EMBL" id="MN739041">
    <property type="protein sequence ID" value="QHS85156.1"/>
    <property type="molecule type" value="Genomic_DNA"/>
</dbReference>